<evidence type="ECO:0000313" key="3">
    <source>
        <dbReference type="EMBL" id="PKZ62786.1"/>
    </source>
</evidence>
<comment type="caution">
    <text evidence="3">The sequence shown here is derived from an EMBL/GenBank/DDBJ whole genome shotgun (WGS) entry which is preliminary data.</text>
</comment>
<dbReference type="SUPFAM" id="SSF51735">
    <property type="entry name" value="NAD(P)-binding Rossmann-fold domains"/>
    <property type="match status" value="1"/>
</dbReference>
<sequence>MSIAEPSLHPMALPTTSLCVLVTGVEQNEGAHVARTLAAAGHHVFTHSFTLDAAEHLAGRITDDDGIAHTVAADLTLESDVDNMFTHLERRYGGIDALVHTAWLPGPETACHSLSSIRSADWGRFTYDHMALLFHTTRRAAVSLHRTGGIGSIVTVTGLDALRRIADTDRVPARDSIDGAIESFALAAGRELGSELLRINNIRLVPTPTPETGVTAAAPIRLEAALPELIDPASDIGSGGIFTAYTPFPAAVR</sequence>
<dbReference type="InterPro" id="IPR002347">
    <property type="entry name" value="SDR_fam"/>
</dbReference>
<dbReference type="RefSeq" id="WP_101823155.1">
    <property type="nucleotide sequence ID" value="NZ_PKJC01000044.1"/>
</dbReference>
<organism evidence="3 4">
    <name type="scientific">Gordonia terrae</name>
    <dbReference type="NCBI Taxonomy" id="2055"/>
    <lineage>
        <taxon>Bacteria</taxon>
        <taxon>Bacillati</taxon>
        <taxon>Actinomycetota</taxon>
        <taxon>Actinomycetes</taxon>
        <taxon>Mycobacteriales</taxon>
        <taxon>Gordoniaceae</taxon>
        <taxon>Gordonia</taxon>
    </lineage>
</organism>
<protein>
    <submittedName>
        <fullName evidence="3">SDR family oxidoreductase</fullName>
    </submittedName>
</protein>
<gene>
    <name evidence="3" type="ORF">CYJ73_25270</name>
</gene>
<dbReference type="AlphaFoldDB" id="A0A2I1R0X0"/>
<evidence type="ECO:0000256" key="2">
    <source>
        <dbReference type="ARBA" id="ARBA00023002"/>
    </source>
</evidence>
<name>A0A2I1R0X0_9ACTN</name>
<comment type="similarity">
    <text evidence="1">Belongs to the short-chain dehydrogenases/reductases (SDR) family.</text>
</comment>
<dbReference type="Pfam" id="PF13561">
    <property type="entry name" value="adh_short_C2"/>
    <property type="match status" value="1"/>
</dbReference>
<reference evidence="3 4" key="1">
    <citation type="submission" date="2017-12" db="EMBL/GenBank/DDBJ databases">
        <title>Phylogenetic diversity of female urinary microbiome.</title>
        <authorList>
            <person name="Thomas-White K."/>
            <person name="Wolfe A.J."/>
        </authorList>
    </citation>
    <scope>NUCLEOTIDE SEQUENCE [LARGE SCALE GENOMIC DNA]</scope>
    <source>
        <strain evidence="3 4">UMB0777</strain>
    </source>
</reference>
<dbReference type="PANTHER" id="PTHR43115:SF4">
    <property type="entry name" value="DEHYDROGENASE_REDUCTASE SDR FAMILY MEMBER 11"/>
    <property type="match status" value="1"/>
</dbReference>
<evidence type="ECO:0000313" key="4">
    <source>
        <dbReference type="Proteomes" id="UP000234662"/>
    </source>
</evidence>
<dbReference type="EMBL" id="PKJC01000044">
    <property type="protein sequence ID" value="PKZ62786.1"/>
    <property type="molecule type" value="Genomic_DNA"/>
</dbReference>
<dbReference type="GO" id="GO:0016491">
    <property type="term" value="F:oxidoreductase activity"/>
    <property type="evidence" value="ECO:0007669"/>
    <property type="project" value="UniProtKB-KW"/>
</dbReference>
<dbReference type="PANTHER" id="PTHR43115">
    <property type="entry name" value="DEHYDROGENASE/REDUCTASE SDR FAMILY MEMBER 11"/>
    <property type="match status" value="1"/>
</dbReference>
<dbReference type="Gene3D" id="3.40.50.720">
    <property type="entry name" value="NAD(P)-binding Rossmann-like Domain"/>
    <property type="match status" value="1"/>
</dbReference>
<dbReference type="Proteomes" id="UP000234662">
    <property type="component" value="Unassembled WGS sequence"/>
</dbReference>
<dbReference type="InterPro" id="IPR036291">
    <property type="entry name" value="NAD(P)-bd_dom_sf"/>
</dbReference>
<keyword evidence="2" id="KW-0560">Oxidoreductase</keyword>
<evidence type="ECO:0000256" key="1">
    <source>
        <dbReference type="ARBA" id="ARBA00006484"/>
    </source>
</evidence>
<proteinExistence type="inferred from homology"/>
<accession>A0A2I1R0X0</accession>